<dbReference type="EMBL" id="ML178815">
    <property type="protein sequence ID" value="TFL06432.1"/>
    <property type="molecule type" value="Genomic_DNA"/>
</dbReference>
<dbReference type="GO" id="GO:0008199">
    <property type="term" value="F:ferric iron binding"/>
    <property type="evidence" value="ECO:0007669"/>
    <property type="project" value="InterPro"/>
</dbReference>
<keyword evidence="4" id="KW-0409">Iron storage</keyword>
<evidence type="ECO:0000256" key="4">
    <source>
        <dbReference type="ARBA" id="ARBA00022434"/>
    </source>
</evidence>
<keyword evidence="10" id="KW-0406">Ion transport</keyword>
<gene>
    <name evidence="13" type="ORF">BDV98DRAFT_499065</name>
</gene>
<evidence type="ECO:0000256" key="1">
    <source>
        <dbReference type="ARBA" id="ARBA00004173"/>
    </source>
</evidence>
<dbReference type="GO" id="GO:0034986">
    <property type="term" value="F:iron chaperone activity"/>
    <property type="evidence" value="ECO:0007669"/>
    <property type="project" value="TreeGrafter"/>
</dbReference>
<accession>A0A5C3QWZ4</accession>
<keyword evidence="11" id="KW-0496">Mitochondrion</keyword>
<dbReference type="OrthoDB" id="1897642at2759"/>
<reference evidence="13 14" key="1">
    <citation type="journal article" date="2019" name="Nat. Ecol. Evol.">
        <title>Megaphylogeny resolves global patterns of mushroom evolution.</title>
        <authorList>
            <person name="Varga T."/>
            <person name="Krizsan K."/>
            <person name="Foldi C."/>
            <person name="Dima B."/>
            <person name="Sanchez-Garcia M."/>
            <person name="Sanchez-Ramirez S."/>
            <person name="Szollosi G.J."/>
            <person name="Szarkandi J.G."/>
            <person name="Papp V."/>
            <person name="Albert L."/>
            <person name="Andreopoulos W."/>
            <person name="Angelini C."/>
            <person name="Antonin V."/>
            <person name="Barry K.W."/>
            <person name="Bougher N.L."/>
            <person name="Buchanan P."/>
            <person name="Buyck B."/>
            <person name="Bense V."/>
            <person name="Catcheside P."/>
            <person name="Chovatia M."/>
            <person name="Cooper J."/>
            <person name="Damon W."/>
            <person name="Desjardin D."/>
            <person name="Finy P."/>
            <person name="Geml J."/>
            <person name="Haridas S."/>
            <person name="Hughes K."/>
            <person name="Justo A."/>
            <person name="Karasinski D."/>
            <person name="Kautmanova I."/>
            <person name="Kiss B."/>
            <person name="Kocsube S."/>
            <person name="Kotiranta H."/>
            <person name="LaButti K.M."/>
            <person name="Lechner B.E."/>
            <person name="Liimatainen K."/>
            <person name="Lipzen A."/>
            <person name="Lukacs Z."/>
            <person name="Mihaltcheva S."/>
            <person name="Morgado L.N."/>
            <person name="Niskanen T."/>
            <person name="Noordeloos M.E."/>
            <person name="Ohm R.A."/>
            <person name="Ortiz-Santana B."/>
            <person name="Ovrebo C."/>
            <person name="Racz N."/>
            <person name="Riley R."/>
            <person name="Savchenko A."/>
            <person name="Shiryaev A."/>
            <person name="Soop K."/>
            <person name="Spirin V."/>
            <person name="Szebenyi C."/>
            <person name="Tomsovsky M."/>
            <person name="Tulloss R.E."/>
            <person name="Uehling J."/>
            <person name="Grigoriev I.V."/>
            <person name="Vagvolgyi C."/>
            <person name="Papp T."/>
            <person name="Martin F.M."/>
            <person name="Miettinen O."/>
            <person name="Hibbett D.S."/>
            <person name="Nagy L.G."/>
        </authorList>
    </citation>
    <scope>NUCLEOTIDE SEQUENCE [LARGE SCALE GENOMIC DNA]</scope>
    <source>
        <strain evidence="13 14">CBS 309.79</strain>
    </source>
</reference>
<evidence type="ECO:0000256" key="10">
    <source>
        <dbReference type="ARBA" id="ARBA00023065"/>
    </source>
</evidence>
<keyword evidence="14" id="KW-1185">Reference proteome</keyword>
<keyword evidence="8" id="KW-0560">Oxidoreductase</keyword>
<dbReference type="PANTHER" id="PTHR16821">
    <property type="entry name" value="FRATAXIN"/>
    <property type="match status" value="1"/>
</dbReference>
<dbReference type="GO" id="GO:0051537">
    <property type="term" value="F:2 iron, 2 sulfur cluster binding"/>
    <property type="evidence" value="ECO:0007669"/>
    <property type="project" value="TreeGrafter"/>
</dbReference>
<dbReference type="AlphaFoldDB" id="A0A5C3QWZ4"/>
<dbReference type="InterPro" id="IPR036524">
    <property type="entry name" value="Frataxin/CyaY_sf"/>
</dbReference>
<evidence type="ECO:0000313" key="13">
    <source>
        <dbReference type="EMBL" id="TFL06432.1"/>
    </source>
</evidence>
<organism evidence="13 14">
    <name type="scientific">Pterulicium gracile</name>
    <dbReference type="NCBI Taxonomy" id="1884261"/>
    <lineage>
        <taxon>Eukaryota</taxon>
        <taxon>Fungi</taxon>
        <taxon>Dikarya</taxon>
        <taxon>Basidiomycota</taxon>
        <taxon>Agaricomycotina</taxon>
        <taxon>Agaricomycetes</taxon>
        <taxon>Agaricomycetidae</taxon>
        <taxon>Agaricales</taxon>
        <taxon>Pleurotineae</taxon>
        <taxon>Pterulaceae</taxon>
        <taxon>Pterulicium</taxon>
    </lineage>
</organism>
<keyword evidence="5" id="KW-0813">Transport</keyword>
<name>A0A5C3QWZ4_9AGAR</name>
<keyword evidence="9" id="KW-0408">Iron</keyword>
<comment type="catalytic activity">
    <reaction evidence="12">
        <text>4 Fe(2+) + O2 + 4 H(+) = 4 Fe(3+) + 2 H2O</text>
        <dbReference type="Rhea" id="RHEA:11148"/>
        <dbReference type="ChEBI" id="CHEBI:15377"/>
        <dbReference type="ChEBI" id="CHEBI:15378"/>
        <dbReference type="ChEBI" id="CHEBI:15379"/>
        <dbReference type="ChEBI" id="CHEBI:29033"/>
        <dbReference type="ChEBI" id="CHEBI:29034"/>
        <dbReference type="EC" id="1.16.3.1"/>
    </reaction>
</comment>
<dbReference type="Gene3D" id="3.30.920.10">
    <property type="entry name" value="Frataxin/CyaY"/>
    <property type="match status" value="1"/>
</dbReference>
<keyword evidence="6" id="KW-0410">Iron transport</keyword>
<evidence type="ECO:0000256" key="8">
    <source>
        <dbReference type="ARBA" id="ARBA00023002"/>
    </source>
</evidence>
<dbReference type="GO" id="GO:0006826">
    <property type="term" value="P:iron ion transport"/>
    <property type="evidence" value="ECO:0007669"/>
    <property type="project" value="UniProtKB-KW"/>
</dbReference>
<dbReference type="InterPro" id="IPR002908">
    <property type="entry name" value="Frataxin/CyaY"/>
</dbReference>
<evidence type="ECO:0000256" key="2">
    <source>
        <dbReference type="ARBA" id="ARBA00008183"/>
    </source>
</evidence>
<proteinExistence type="inferred from homology"/>
<evidence type="ECO:0000256" key="12">
    <source>
        <dbReference type="ARBA" id="ARBA00047990"/>
    </source>
</evidence>
<sequence>HSDLTEERYHILSDHTMETMFENLDQWLDERGDPSFDIDYESGVLTLHLGEHGTYVMNKQPPNKQIWLSSPFSGPARYDYVKKDDDWVYSRDGRSLETLLQTELKEATGHDVKLGLKGVSQQVG</sequence>
<evidence type="ECO:0000256" key="11">
    <source>
        <dbReference type="ARBA" id="ARBA00023128"/>
    </source>
</evidence>
<dbReference type="PROSITE" id="PS50810">
    <property type="entry name" value="FRATAXIN_2"/>
    <property type="match status" value="1"/>
</dbReference>
<dbReference type="SMART" id="SM01219">
    <property type="entry name" value="Frataxin_Cyay"/>
    <property type="match status" value="1"/>
</dbReference>
<dbReference type="PANTHER" id="PTHR16821:SF2">
    <property type="entry name" value="FRATAXIN, MITOCHONDRIAL"/>
    <property type="match status" value="1"/>
</dbReference>
<dbReference type="GO" id="GO:0006879">
    <property type="term" value="P:intracellular iron ion homeostasis"/>
    <property type="evidence" value="ECO:0007669"/>
    <property type="project" value="UniProtKB-KW"/>
</dbReference>
<dbReference type="NCBIfam" id="TIGR03421">
    <property type="entry name" value="FeS_CyaY"/>
    <property type="match status" value="1"/>
</dbReference>
<dbReference type="SUPFAM" id="SSF55387">
    <property type="entry name" value="Frataxin/Nqo15-like"/>
    <property type="match status" value="1"/>
</dbReference>
<evidence type="ECO:0000256" key="9">
    <source>
        <dbReference type="ARBA" id="ARBA00023004"/>
    </source>
</evidence>
<dbReference type="InterPro" id="IPR017789">
    <property type="entry name" value="Frataxin"/>
</dbReference>
<evidence type="ECO:0000313" key="14">
    <source>
        <dbReference type="Proteomes" id="UP000305067"/>
    </source>
</evidence>
<keyword evidence="7" id="KW-0809">Transit peptide</keyword>
<dbReference type="NCBIfam" id="TIGR03422">
    <property type="entry name" value="mito_frataxin"/>
    <property type="match status" value="1"/>
</dbReference>
<dbReference type="Proteomes" id="UP000305067">
    <property type="component" value="Unassembled WGS sequence"/>
</dbReference>
<dbReference type="GO" id="GO:0016226">
    <property type="term" value="P:iron-sulfur cluster assembly"/>
    <property type="evidence" value="ECO:0007669"/>
    <property type="project" value="InterPro"/>
</dbReference>
<dbReference type="EC" id="1.16.3.1" evidence="3"/>
<dbReference type="PRINTS" id="PR00904">
    <property type="entry name" value="FRATAXIN"/>
</dbReference>
<evidence type="ECO:0000256" key="6">
    <source>
        <dbReference type="ARBA" id="ARBA00022496"/>
    </source>
</evidence>
<evidence type="ECO:0000256" key="7">
    <source>
        <dbReference type="ARBA" id="ARBA00022946"/>
    </source>
</evidence>
<comment type="similarity">
    <text evidence="2">Belongs to the frataxin family.</text>
</comment>
<comment type="subcellular location">
    <subcellularLocation>
        <location evidence="1">Mitochondrion</location>
    </subcellularLocation>
</comment>
<dbReference type="STRING" id="1884261.A0A5C3QWZ4"/>
<evidence type="ECO:0000256" key="5">
    <source>
        <dbReference type="ARBA" id="ARBA00022448"/>
    </source>
</evidence>
<dbReference type="GO" id="GO:0004322">
    <property type="term" value="F:ferroxidase activity"/>
    <property type="evidence" value="ECO:0007669"/>
    <property type="project" value="UniProtKB-EC"/>
</dbReference>
<evidence type="ECO:0000256" key="3">
    <source>
        <dbReference type="ARBA" id="ARBA00013107"/>
    </source>
</evidence>
<dbReference type="GO" id="GO:0005739">
    <property type="term" value="C:mitochondrion"/>
    <property type="evidence" value="ECO:0007669"/>
    <property type="project" value="UniProtKB-SubCell"/>
</dbReference>
<protein>
    <recommendedName>
        <fullName evidence="3">ferroxidase</fullName>
        <ecNumber evidence="3">1.16.3.1</ecNumber>
    </recommendedName>
</protein>
<dbReference type="Pfam" id="PF01491">
    <property type="entry name" value="Frataxin_Cyay"/>
    <property type="match status" value="1"/>
</dbReference>
<feature type="non-terminal residue" evidence="13">
    <location>
        <position position="1"/>
    </location>
</feature>
<dbReference type="GO" id="GO:0008198">
    <property type="term" value="F:ferrous iron binding"/>
    <property type="evidence" value="ECO:0007669"/>
    <property type="project" value="TreeGrafter"/>
</dbReference>